<reference evidence="3" key="1">
    <citation type="submission" date="2016-10" db="EMBL/GenBank/DDBJ databases">
        <authorList>
            <person name="Varghese N."/>
            <person name="Submissions S."/>
        </authorList>
    </citation>
    <scope>NUCLEOTIDE SEQUENCE [LARGE SCALE GENOMIC DNA]</scope>
    <source>
        <strain evidence="3">DSM 45789</strain>
    </source>
</reference>
<dbReference type="AlphaFoldDB" id="A0A1I6PQQ9"/>
<dbReference type="OrthoDB" id="4932280at2"/>
<protein>
    <recommendedName>
        <fullName evidence="4">DUF4386 domain-containing protein</fullName>
    </recommendedName>
</protein>
<evidence type="ECO:0000313" key="3">
    <source>
        <dbReference type="Proteomes" id="UP000198660"/>
    </source>
</evidence>
<sequence length="207" mass="22666">MKIQEQLKRSAGAWLLSAGLFLLLAQAILYVAMDTSSIASTVQSPFNVYYNMLNLFGYISLLVGLQGWALQSRFGVGKFAMVRWLITMVGTLLVFGDVWFESFAVPSTVKTAPELLNVKPGVTLITGMLITALFFSLGWLMIALHAIIKKGLPLWCGILLAVGSLCSFFPLIALHIVPFAISIVIIGWKLYGDREQSVSSKGNELSM</sequence>
<feature type="transmembrane region" description="Helical" evidence="1">
    <location>
        <begin position="12"/>
        <end position="32"/>
    </location>
</feature>
<organism evidence="2 3">
    <name type="scientific">Marininema halotolerans</name>
    <dbReference type="NCBI Taxonomy" id="1155944"/>
    <lineage>
        <taxon>Bacteria</taxon>
        <taxon>Bacillati</taxon>
        <taxon>Bacillota</taxon>
        <taxon>Bacilli</taxon>
        <taxon>Bacillales</taxon>
        <taxon>Thermoactinomycetaceae</taxon>
        <taxon>Marininema</taxon>
    </lineage>
</organism>
<feature type="transmembrane region" description="Helical" evidence="1">
    <location>
        <begin position="82"/>
        <end position="100"/>
    </location>
</feature>
<gene>
    <name evidence="2" type="ORF">SAMN05444972_10272</name>
</gene>
<feature type="transmembrane region" description="Helical" evidence="1">
    <location>
        <begin position="52"/>
        <end position="70"/>
    </location>
</feature>
<feature type="transmembrane region" description="Helical" evidence="1">
    <location>
        <begin position="120"/>
        <end position="142"/>
    </location>
</feature>
<dbReference type="RefSeq" id="WP_091833682.1">
    <property type="nucleotide sequence ID" value="NZ_FPAA01000002.1"/>
</dbReference>
<keyword evidence="1" id="KW-1133">Transmembrane helix</keyword>
<dbReference type="Proteomes" id="UP000198660">
    <property type="component" value="Unassembled WGS sequence"/>
</dbReference>
<keyword evidence="1" id="KW-0812">Transmembrane</keyword>
<evidence type="ECO:0008006" key="4">
    <source>
        <dbReference type="Google" id="ProtNLM"/>
    </source>
</evidence>
<name>A0A1I6PQQ9_9BACL</name>
<dbReference type="EMBL" id="FPAA01000002">
    <property type="protein sequence ID" value="SFS42549.1"/>
    <property type="molecule type" value="Genomic_DNA"/>
</dbReference>
<accession>A0A1I6PQQ9</accession>
<keyword evidence="1" id="KW-0472">Membrane</keyword>
<evidence type="ECO:0000313" key="2">
    <source>
        <dbReference type="EMBL" id="SFS42549.1"/>
    </source>
</evidence>
<keyword evidence="3" id="KW-1185">Reference proteome</keyword>
<evidence type="ECO:0000256" key="1">
    <source>
        <dbReference type="SAM" id="Phobius"/>
    </source>
</evidence>
<proteinExistence type="predicted"/>
<feature type="transmembrane region" description="Helical" evidence="1">
    <location>
        <begin position="154"/>
        <end position="187"/>
    </location>
</feature>